<dbReference type="RefSeq" id="WP_344326741.1">
    <property type="nucleotide sequence ID" value="NZ_BAAASZ010000031.1"/>
</dbReference>
<proteinExistence type="predicted"/>
<gene>
    <name evidence="2" type="ORF">GCM10010405_46630</name>
</gene>
<accession>A0ABP5XMW9</accession>
<dbReference type="Proteomes" id="UP001501638">
    <property type="component" value="Unassembled WGS sequence"/>
</dbReference>
<keyword evidence="3" id="KW-1185">Reference proteome</keyword>
<reference evidence="3" key="1">
    <citation type="journal article" date="2019" name="Int. J. Syst. Evol. Microbiol.">
        <title>The Global Catalogue of Microorganisms (GCM) 10K type strain sequencing project: providing services to taxonomists for standard genome sequencing and annotation.</title>
        <authorList>
            <consortium name="The Broad Institute Genomics Platform"/>
            <consortium name="The Broad Institute Genome Sequencing Center for Infectious Disease"/>
            <person name="Wu L."/>
            <person name="Ma J."/>
        </authorList>
    </citation>
    <scope>NUCLEOTIDE SEQUENCE [LARGE SCALE GENOMIC DNA]</scope>
    <source>
        <strain evidence="3">JCM 6305</strain>
    </source>
</reference>
<keyword evidence="1" id="KW-0732">Signal</keyword>
<protein>
    <submittedName>
        <fullName evidence="2">Uncharacterized protein</fullName>
    </submittedName>
</protein>
<evidence type="ECO:0000313" key="2">
    <source>
        <dbReference type="EMBL" id="GAA2457235.1"/>
    </source>
</evidence>
<dbReference type="EMBL" id="BAAASZ010000031">
    <property type="protein sequence ID" value="GAA2457235.1"/>
    <property type="molecule type" value="Genomic_DNA"/>
</dbReference>
<comment type="caution">
    <text evidence="2">The sequence shown here is derived from an EMBL/GenBank/DDBJ whole genome shotgun (WGS) entry which is preliminary data.</text>
</comment>
<feature type="signal peptide" evidence="1">
    <location>
        <begin position="1"/>
        <end position="18"/>
    </location>
</feature>
<feature type="chain" id="PRO_5045942138" evidence="1">
    <location>
        <begin position="19"/>
        <end position="77"/>
    </location>
</feature>
<organism evidence="2 3">
    <name type="scientific">Streptomyces macrosporus</name>
    <dbReference type="NCBI Taxonomy" id="44032"/>
    <lineage>
        <taxon>Bacteria</taxon>
        <taxon>Bacillati</taxon>
        <taxon>Actinomycetota</taxon>
        <taxon>Actinomycetes</taxon>
        <taxon>Kitasatosporales</taxon>
        <taxon>Streptomycetaceae</taxon>
        <taxon>Streptomyces</taxon>
    </lineage>
</organism>
<sequence length="77" mass="8108">MTALLLALLGTAGPTALAAGLLAEHLAPPTGPARTAPALDTCACCPRPVPRGTTYCGWLCRNEDDRHDRFDYPGDDD</sequence>
<evidence type="ECO:0000256" key="1">
    <source>
        <dbReference type="SAM" id="SignalP"/>
    </source>
</evidence>
<evidence type="ECO:0000313" key="3">
    <source>
        <dbReference type="Proteomes" id="UP001501638"/>
    </source>
</evidence>
<name>A0ABP5XMW9_9ACTN</name>